<evidence type="ECO:0000256" key="1">
    <source>
        <dbReference type="ARBA" id="ARBA00022737"/>
    </source>
</evidence>
<keyword evidence="1" id="KW-0677">Repeat</keyword>
<dbReference type="AlphaFoldDB" id="A0A3B0T141"/>
<organism evidence="4">
    <name type="scientific">hydrothermal vent metagenome</name>
    <dbReference type="NCBI Taxonomy" id="652676"/>
    <lineage>
        <taxon>unclassified sequences</taxon>
        <taxon>metagenomes</taxon>
        <taxon>ecological metagenomes</taxon>
    </lineage>
</organism>
<dbReference type="Pfam" id="PF00024">
    <property type="entry name" value="PAN_1"/>
    <property type="match status" value="1"/>
</dbReference>
<accession>A0A3B0T141</accession>
<dbReference type="SUPFAM" id="SSF57414">
    <property type="entry name" value="Hairpin loop containing domain-like"/>
    <property type="match status" value="1"/>
</dbReference>
<evidence type="ECO:0000259" key="3">
    <source>
        <dbReference type="SMART" id="SM00223"/>
    </source>
</evidence>
<gene>
    <name evidence="4" type="ORF">MNBD_ALPHA07-1299</name>
</gene>
<dbReference type="GO" id="GO:0005576">
    <property type="term" value="C:extracellular region"/>
    <property type="evidence" value="ECO:0007669"/>
    <property type="project" value="InterPro"/>
</dbReference>
<keyword evidence="2" id="KW-1015">Disulfide bond</keyword>
<feature type="domain" description="Apple" evidence="3">
    <location>
        <begin position="35"/>
        <end position="98"/>
    </location>
</feature>
<evidence type="ECO:0000256" key="2">
    <source>
        <dbReference type="ARBA" id="ARBA00023157"/>
    </source>
</evidence>
<name>A0A3B0T141_9ZZZZ</name>
<evidence type="ECO:0000313" key="4">
    <source>
        <dbReference type="EMBL" id="VAW02504.1"/>
    </source>
</evidence>
<dbReference type="GO" id="GO:0006508">
    <property type="term" value="P:proteolysis"/>
    <property type="evidence" value="ECO:0007669"/>
    <property type="project" value="InterPro"/>
</dbReference>
<dbReference type="CDD" id="cd01100">
    <property type="entry name" value="APPLE_Factor_XI_like"/>
    <property type="match status" value="1"/>
</dbReference>
<dbReference type="InterPro" id="IPR003609">
    <property type="entry name" value="Pan_app"/>
</dbReference>
<sequence>MIRHFITCLFIAVTTTQASAQATAQSSVPPRHQVVTEGIDFFGADLEPLFDTTRQACQVLCLGNPECKAFTYNSRTNACFPKSEVSEKTEYAGAISAEILPTDPRVLEIADMRRKDLTFLSDSDLSKAYTQAVNIGAAHPAGQWEVQAMLDAARAKTGEGDFLNAMRWTGGAISVLDTSDLWADYARLSLRIRTNGSDVKQRDVRRALLASTNAYLRALTDGARVS</sequence>
<proteinExistence type="predicted"/>
<protein>
    <recommendedName>
        <fullName evidence="3">Apple domain-containing protein</fullName>
    </recommendedName>
</protein>
<dbReference type="InterPro" id="IPR000177">
    <property type="entry name" value="Apple"/>
</dbReference>
<dbReference type="SMART" id="SM00223">
    <property type="entry name" value="APPLE"/>
    <property type="match status" value="1"/>
</dbReference>
<dbReference type="Gene3D" id="3.50.4.10">
    <property type="entry name" value="Hepatocyte Growth Factor"/>
    <property type="match status" value="1"/>
</dbReference>
<feature type="non-terminal residue" evidence="4">
    <location>
        <position position="226"/>
    </location>
</feature>
<reference evidence="4" key="1">
    <citation type="submission" date="2018-06" db="EMBL/GenBank/DDBJ databases">
        <authorList>
            <person name="Zhirakovskaya E."/>
        </authorList>
    </citation>
    <scope>NUCLEOTIDE SEQUENCE</scope>
</reference>
<dbReference type="EMBL" id="UOEG01000242">
    <property type="protein sequence ID" value="VAW02504.1"/>
    <property type="molecule type" value="Genomic_DNA"/>
</dbReference>